<reference evidence="11" key="2">
    <citation type="submission" date="2020-06" db="EMBL/GenBank/DDBJ databases">
        <authorList>
            <person name="Ji K."/>
            <person name="Li J."/>
        </authorList>
    </citation>
    <scope>NUCLEOTIDE SEQUENCE</scope>
    <source>
        <strain evidence="11">JKM2019</strain>
        <tissue evidence="11">Whole body</tissue>
    </source>
</reference>
<dbReference type="InterPro" id="IPR044635">
    <property type="entry name" value="UBP14-like"/>
</dbReference>
<reference evidence="12" key="4">
    <citation type="journal article" date="2022" name="Res Sq">
        <title>Comparative Genomics Reveals Insights into the Divergent Evolution of Astigmatic Mites and Household Pest Adaptations.</title>
        <authorList>
            <person name="Xiong Q."/>
            <person name="Wan A.T.-Y."/>
            <person name="Liu X.-Y."/>
            <person name="Fung C.S.-H."/>
            <person name="Xiao X."/>
            <person name="Malainual N."/>
            <person name="Hou J."/>
            <person name="Wang L."/>
            <person name="Wang M."/>
            <person name="Yang K."/>
            <person name="Cui Y."/>
            <person name="Leung E."/>
            <person name="Nong W."/>
            <person name="Shin S.-K."/>
            <person name="Au S."/>
            <person name="Jeong K.Y."/>
            <person name="Chew F.T."/>
            <person name="Hui J."/>
            <person name="Leung T.F."/>
            <person name="Tungtrongchitr A."/>
            <person name="Zhong N."/>
            <person name="Liu Z."/>
            <person name="Tsui S."/>
        </authorList>
    </citation>
    <scope>NUCLEOTIDE SEQUENCE</scope>
    <source>
        <strain evidence="12">Derf</strain>
        <tissue evidence="12">Whole organism</tissue>
    </source>
</reference>
<sequence length="491" mass="56135">MSTFNVKIKWNKETYDLELDTNEPPSVFKAQIFALTGVTTDRQKVMFKGGVIKDDEWNSTMLKSIKNGATFLMMGTADELPVEPQQKNVFIEDMTEKELAEVLDQPSGLINLGNTCYLNATIQSLSTVPEMKECLKKYKGSLTLNESFDGAHDIVVSLRDVYNKMETSSTVMPVLLLEMLHIMFPQFSEKTENGQLAQQDANECWSELIKVLQQKLKIEPIGGDAATNSRNFITQYFGGTLQATMKCIEDESEEPTVSNENFLQLSCFISQDVKYLQTGLRLRLEEEINKYSTKLDRDARYLKTSKISRLPAYLSINLIRFFYKEKNAINAKILKDVKFSLTLDMYELCTPELQKKLVPMRQKYKDHEDQKVEKMQQQKSKTSEKPDVESGEKKDYYNYSFEDDSGSSNTGLYQLYAVLTHKGRSSSSGHYVGWIKHKGKWFKCDDDQVYQVSDEEILKLSGGGDWHCAYVLLYGPQLIEKCETLQPTSGQ</sequence>
<dbReference type="CDD" id="cd02657">
    <property type="entry name" value="Peptidase_C19A"/>
    <property type="match status" value="1"/>
</dbReference>
<keyword evidence="6 7" id="KW-0788">Thiol protease</keyword>
<feature type="domain" description="USP" evidence="10">
    <location>
        <begin position="107"/>
        <end position="477"/>
    </location>
</feature>
<dbReference type="InterPro" id="IPR038765">
    <property type="entry name" value="Papain-like_cys_pep_sf"/>
</dbReference>
<dbReference type="SUPFAM" id="SSF54236">
    <property type="entry name" value="Ubiquitin-like"/>
    <property type="match status" value="1"/>
</dbReference>
<dbReference type="PANTHER" id="PTHR43982">
    <property type="entry name" value="UBIQUITIN CARBOXYL-TERMINAL HYDROLASE"/>
    <property type="match status" value="1"/>
</dbReference>
<dbReference type="InterPro" id="IPR000626">
    <property type="entry name" value="Ubiquitin-like_dom"/>
</dbReference>
<evidence type="ECO:0000256" key="2">
    <source>
        <dbReference type="ARBA" id="ARBA00008739"/>
    </source>
</evidence>
<dbReference type="AlphaFoldDB" id="A0A922I1F7"/>
<dbReference type="Pfam" id="PF00240">
    <property type="entry name" value="ubiquitin"/>
    <property type="match status" value="1"/>
</dbReference>
<dbReference type="GO" id="GO:0043161">
    <property type="term" value="P:proteasome-mediated ubiquitin-dependent protein catabolic process"/>
    <property type="evidence" value="ECO:0007669"/>
    <property type="project" value="InterPro"/>
</dbReference>
<feature type="region of interest" description="Disordered" evidence="8">
    <location>
        <begin position="366"/>
        <end position="391"/>
    </location>
</feature>
<feature type="domain" description="Ubiquitin-like" evidence="9">
    <location>
        <begin position="2"/>
        <end position="74"/>
    </location>
</feature>
<dbReference type="InterPro" id="IPR028889">
    <property type="entry name" value="USP"/>
</dbReference>
<keyword evidence="5 7" id="KW-0378">Hydrolase</keyword>
<evidence type="ECO:0000256" key="6">
    <source>
        <dbReference type="ARBA" id="ARBA00022807"/>
    </source>
</evidence>
<dbReference type="GO" id="GO:0004843">
    <property type="term" value="F:cysteine-type deubiquitinase activity"/>
    <property type="evidence" value="ECO:0007669"/>
    <property type="project" value="UniProtKB-UniRule"/>
</dbReference>
<dbReference type="Proteomes" id="UP000790347">
    <property type="component" value="Unassembled WGS sequence"/>
</dbReference>
<dbReference type="PROSITE" id="PS00972">
    <property type="entry name" value="USP_1"/>
    <property type="match status" value="1"/>
</dbReference>
<dbReference type="SMART" id="SM00213">
    <property type="entry name" value="UBQ"/>
    <property type="match status" value="1"/>
</dbReference>
<dbReference type="OrthoDB" id="333239at2759"/>
<dbReference type="SUPFAM" id="SSF54001">
    <property type="entry name" value="Cysteine proteinases"/>
    <property type="match status" value="1"/>
</dbReference>
<dbReference type="PANTHER" id="PTHR43982:SF1">
    <property type="entry name" value="UBIQUITIN CARBOXYL-TERMINAL HYDROLASE 14"/>
    <property type="match status" value="1"/>
</dbReference>
<evidence type="ECO:0000256" key="4">
    <source>
        <dbReference type="ARBA" id="ARBA00022786"/>
    </source>
</evidence>
<dbReference type="FunFam" id="3.90.70.10:FF:000032">
    <property type="entry name" value="Ubiquitin carboxyl-terminal hydrolase 14"/>
    <property type="match status" value="1"/>
</dbReference>
<evidence type="ECO:0000259" key="10">
    <source>
        <dbReference type="PROSITE" id="PS50235"/>
    </source>
</evidence>
<dbReference type="InterPro" id="IPR018200">
    <property type="entry name" value="USP_CS"/>
</dbReference>
<reference evidence="12" key="1">
    <citation type="submission" date="2013-05" db="EMBL/GenBank/DDBJ databases">
        <authorList>
            <person name="Yim A.K.Y."/>
            <person name="Chan T.F."/>
            <person name="Ji K.M."/>
            <person name="Liu X.Y."/>
            <person name="Zhou J.W."/>
            <person name="Li R.Q."/>
            <person name="Yang K.Y."/>
            <person name="Li J."/>
            <person name="Li M."/>
            <person name="Law P.T.W."/>
            <person name="Wu Y.L."/>
            <person name="Cai Z.L."/>
            <person name="Qin H."/>
            <person name="Bao Y."/>
            <person name="Leung R.K.K."/>
            <person name="Ng P.K.S."/>
            <person name="Zou J."/>
            <person name="Zhong X.J."/>
            <person name="Ran P.X."/>
            <person name="Zhong N.S."/>
            <person name="Liu Z.G."/>
            <person name="Tsui S.K.W."/>
        </authorList>
    </citation>
    <scope>NUCLEOTIDE SEQUENCE</scope>
    <source>
        <strain evidence="12">Derf</strain>
        <tissue evidence="12">Whole organism</tissue>
    </source>
</reference>
<comment type="similarity">
    <text evidence="2">Belongs to the peptidase C19 family. USP14/UBP6 subfamily.</text>
</comment>
<dbReference type="InterPro" id="IPR001394">
    <property type="entry name" value="Peptidase_C19_UCH"/>
</dbReference>
<proteinExistence type="inferred from homology"/>
<dbReference type="Pfam" id="PF00443">
    <property type="entry name" value="UCH"/>
    <property type="match status" value="1"/>
</dbReference>
<dbReference type="Gene3D" id="3.90.70.10">
    <property type="entry name" value="Cysteine proteinases"/>
    <property type="match status" value="1"/>
</dbReference>
<accession>A0A922I1F7</accession>
<evidence type="ECO:0000313" key="13">
    <source>
        <dbReference type="Proteomes" id="UP000790347"/>
    </source>
</evidence>
<dbReference type="PROSITE" id="PS50235">
    <property type="entry name" value="USP_3"/>
    <property type="match status" value="1"/>
</dbReference>
<evidence type="ECO:0000256" key="7">
    <source>
        <dbReference type="RuleBase" id="RU366025"/>
    </source>
</evidence>
<keyword evidence="13" id="KW-1185">Reference proteome</keyword>
<gene>
    <name evidence="12" type="primary">USP14</name>
    <name evidence="12" type="ORF">DERF_007507</name>
    <name evidence="11" type="ORF">HUG17_1886</name>
</gene>
<reference evidence="11" key="3">
    <citation type="journal article" date="2021" name="World Allergy Organ. J.">
        <title>Chromosome-level assembly of Dermatophagoides farinae genome and transcriptome reveals two novel allergens Der f 37 and Der f 39.</title>
        <authorList>
            <person name="Chen J."/>
            <person name="Cai Z."/>
            <person name="Fan D."/>
            <person name="Hu J."/>
            <person name="Hou Y."/>
            <person name="He Y."/>
            <person name="Zhang Z."/>
            <person name="Zhao Z."/>
            <person name="Gao P."/>
            <person name="Hu W."/>
            <person name="Sun J."/>
            <person name="Li J."/>
            <person name="Ji K."/>
        </authorList>
    </citation>
    <scope>NUCLEOTIDE SEQUENCE</scope>
    <source>
        <strain evidence="11">JKM2019</strain>
    </source>
</reference>
<comment type="caution">
    <text evidence="12">The sequence shown here is derived from an EMBL/GenBank/DDBJ whole genome shotgun (WGS) entry which is preliminary data.</text>
</comment>
<name>A0A922I1F7_DERFA</name>
<evidence type="ECO:0000256" key="5">
    <source>
        <dbReference type="ARBA" id="ARBA00022801"/>
    </source>
</evidence>
<dbReference type="InterPro" id="IPR029071">
    <property type="entry name" value="Ubiquitin-like_domsf"/>
</dbReference>
<dbReference type="GO" id="GO:0070628">
    <property type="term" value="F:proteasome binding"/>
    <property type="evidence" value="ECO:0007669"/>
    <property type="project" value="TreeGrafter"/>
</dbReference>
<evidence type="ECO:0000256" key="3">
    <source>
        <dbReference type="ARBA" id="ARBA00022670"/>
    </source>
</evidence>
<dbReference type="GO" id="GO:0061136">
    <property type="term" value="P:regulation of proteasomal protein catabolic process"/>
    <property type="evidence" value="ECO:0007669"/>
    <property type="project" value="TreeGrafter"/>
</dbReference>
<dbReference type="Gene3D" id="3.10.20.90">
    <property type="entry name" value="Phosphatidylinositol 3-kinase Catalytic Subunit, Chain A, domain 1"/>
    <property type="match status" value="1"/>
</dbReference>
<evidence type="ECO:0000256" key="8">
    <source>
        <dbReference type="SAM" id="MobiDB-lite"/>
    </source>
</evidence>
<dbReference type="EMBL" id="ASGP02000003">
    <property type="protein sequence ID" value="KAH9516788.1"/>
    <property type="molecule type" value="Genomic_DNA"/>
</dbReference>
<organism evidence="12 13">
    <name type="scientific">Dermatophagoides farinae</name>
    <name type="common">American house dust mite</name>
    <dbReference type="NCBI Taxonomy" id="6954"/>
    <lineage>
        <taxon>Eukaryota</taxon>
        <taxon>Metazoa</taxon>
        <taxon>Ecdysozoa</taxon>
        <taxon>Arthropoda</taxon>
        <taxon>Chelicerata</taxon>
        <taxon>Arachnida</taxon>
        <taxon>Acari</taxon>
        <taxon>Acariformes</taxon>
        <taxon>Sarcoptiformes</taxon>
        <taxon>Astigmata</taxon>
        <taxon>Psoroptidia</taxon>
        <taxon>Analgoidea</taxon>
        <taxon>Pyroglyphidae</taxon>
        <taxon>Dermatophagoidinae</taxon>
        <taxon>Dermatophagoides</taxon>
    </lineage>
</organism>
<evidence type="ECO:0000313" key="11">
    <source>
        <dbReference type="EMBL" id="KAH7646348.1"/>
    </source>
</evidence>
<dbReference type="GO" id="GO:0016579">
    <property type="term" value="P:protein deubiquitination"/>
    <property type="evidence" value="ECO:0007669"/>
    <property type="project" value="InterPro"/>
</dbReference>
<keyword evidence="3 7" id="KW-0645">Protease</keyword>
<evidence type="ECO:0000259" key="9">
    <source>
        <dbReference type="PROSITE" id="PS50053"/>
    </source>
</evidence>
<dbReference type="EMBL" id="SDOV01000001">
    <property type="protein sequence ID" value="KAH7646348.1"/>
    <property type="molecule type" value="Genomic_DNA"/>
</dbReference>
<keyword evidence="4 7" id="KW-0833">Ubl conjugation pathway</keyword>
<protein>
    <recommendedName>
        <fullName evidence="7">Ubiquitin carboxyl-terminal hydrolase</fullName>
        <ecNumber evidence="7">3.4.19.12</ecNumber>
    </recommendedName>
</protein>
<dbReference type="EC" id="3.4.19.12" evidence="7"/>
<dbReference type="Proteomes" id="UP000828236">
    <property type="component" value="Unassembled WGS sequence"/>
</dbReference>
<dbReference type="PROSITE" id="PS00973">
    <property type="entry name" value="USP_2"/>
    <property type="match status" value="1"/>
</dbReference>
<dbReference type="PROSITE" id="PS50053">
    <property type="entry name" value="UBIQUITIN_2"/>
    <property type="match status" value="1"/>
</dbReference>
<evidence type="ECO:0000256" key="1">
    <source>
        <dbReference type="ARBA" id="ARBA00000707"/>
    </source>
</evidence>
<evidence type="ECO:0000313" key="12">
    <source>
        <dbReference type="EMBL" id="KAH9516788.1"/>
    </source>
</evidence>
<dbReference type="CDD" id="cd16104">
    <property type="entry name" value="Ubl_USP14_like"/>
    <property type="match status" value="1"/>
</dbReference>
<comment type="catalytic activity">
    <reaction evidence="1 7">
        <text>Thiol-dependent hydrolysis of ester, thioester, amide, peptide and isopeptide bonds formed by the C-terminal Gly of ubiquitin (a 76-residue protein attached to proteins as an intracellular targeting signal).</text>
        <dbReference type="EC" id="3.4.19.12"/>
    </reaction>
</comment>